<protein>
    <submittedName>
        <fullName evidence="1">Uncharacterized protein</fullName>
    </submittedName>
</protein>
<evidence type="ECO:0000313" key="2">
    <source>
        <dbReference type="Proteomes" id="UP000054248"/>
    </source>
</evidence>
<sequence>MLLSNAQSPTKAGNSFVLSDESLASVFTYLFLDAVNAVSFKSIKGPDAAQLRSGSATTHYWTHRSYAAHGPSTAAREESEALEQNERGRQIGILLERSGRLPLNVVICPQNIGDIGSINQAIYPHLSRVETLSFVDGEYSAGAAHQSKQLRNSPHRARDILALPMPKLTGLSITRSLEGGDPVEMQVDAPELQTLSCRYHLVILKSPARLSSLSLHRCNLNHSELRSVELPHLVDLNIRNCDPGRILSTFVTPSLRRLTVDTLDVSNDPFQLSRYDCLQELQWSDPEYDEVFEAVFRTSPNLKRYFNYIEADEERIEQRAMSHESGGEYGAPAVIGLLHDDLLDGVDTCGIWPVLEEVSLETASVEEVEMLIEAIPSIKRVRMLQDPVQRFYEDDRDEEANKLALFREKVEVVIGRELMKDSLDTHLRVHTRCAADG</sequence>
<dbReference type="EMBL" id="KN823153">
    <property type="protein sequence ID" value="KIO20977.1"/>
    <property type="molecule type" value="Genomic_DNA"/>
</dbReference>
<dbReference type="HOGENOM" id="CLU_048163_0_0_1"/>
<dbReference type="Gene3D" id="3.80.10.10">
    <property type="entry name" value="Ribonuclease Inhibitor"/>
    <property type="match status" value="1"/>
</dbReference>
<proteinExistence type="predicted"/>
<dbReference type="Proteomes" id="UP000054248">
    <property type="component" value="Unassembled WGS sequence"/>
</dbReference>
<accession>A0A0C3LHS1</accession>
<keyword evidence="2" id="KW-1185">Reference proteome</keyword>
<organism evidence="1 2">
    <name type="scientific">Tulasnella calospora MUT 4182</name>
    <dbReference type="NCBI Taxonomy" id="1051891"/>
    <lineage>
        <taxon>Eukaryota</taxon>
        <taxon>Fungi</taxon>
        <taxon>Dikarya</taxon>
        <taxon>Basidiomycota</taxon>
        <taxon>Agaricomycotina</taxon>
        <taxon>Agaricomycetes</taxon>
        <taxon>Cantharellales</taxon>
        <taxon>Tulasnellaceae</taxon>
        <taxon>Tulasnella</taxon>
    </lineage>
</organism>
<gene>
    <name evidence="1" type="ORF">M407DRAFT_29362</name>
</gene>
<dbReference type="InterPro" id="IPR032675">
    <property type="entry name" value="LRR_dom_sf"/>
</dbReference>
<name>A0A0C3LHS1_9AGAM</name>
<dbReference type="SUPFAM" id="SSF52047">
    <property type="entry name" value="RNI-like"/>
    <property type="match status" value="1"/>
</dbReference>
<evidence type="ECO:0000313" key="1">
    <source>
        <dbReference type="EMBL" id="KIO20977.1"/>
    </source>
</evidence>
<reference evidence="2" key="2">
    <citation type="submission" date="2015-01" db="EMBL/GenBank/DDBJ databases">
        <title>Evolutionary Origins and Diversification of the Mycorrhizal Mutualists.</title>
        <authorList>
            <consortium name="DOE Joint Genome Institute"/>
            <consortium name="Mycorrhizal Genomics Consortium"/>
            <person name="Kohler A."/>
            <person name="Kuo A."/>
            <person name="Nagy L.G."/>
            <person name="Floudas D."/>
            <person name="Copeland A."/>
            <person name="Barry K.W."/>
            <person name="Cichocki N."/>
            <person name="Veneault-Fourrey C."/>
            <person name="LaButti K."/>
            <person name="Lindquist E.A."/>
            <person name="Lipzen A."/>
            <person name="Lundell T."/>
            <person name="Morin E."/>
            <person name="Murat C."/>
            <person name="Riley R."/>
            <person name="Ohm R."/>
            <person name="Sun H."/>
            <person name="Tunlid A."/>
            <person name="Henrissat B."/>
            <person name="Grigoriev I.V."/>
            <person name="Hibbett D.S."/>
            <person name="Martin F."/>
        </authorList>
    </citation>
    <scope>NUCLEOTIDE SEQUENCE [LARGE SCALE GENOMIC DNA]</scope>
    <source>
        <strain evidence="2">MUT 4182</strain>
    </source>
</reference>
<dbReference type="AlphaFoldDB" id="A0A0C3LHS1"/>
<reference evidence="1 2" key="1">
    <citation type="submission" date="2014-04" db="EMBL/GenBank/DDBJ databases">
        <authorList>
            <consortium name="DOE Joint Genome Institute"/>
            <person name="Kuo A."/>
            <person name="Girlanda M."/>
            <person name="Perotto S."/>
            <person name="Kohler A."/>
            <person name="Nagy L.G."/>
            <person name="Floudas D."/>
            <person name="Copeland A."/>
            <person name="Barry K.W."/>
            <person name="Cichocki N."/>
            <person name="Veneault-Fourrey C."/>
            <person name="LaButti K."/>
            <person name="Lindquist E.A."/>
            <person name="Lipzen A."/>
            <person name="Lundell T."/>
            <person name="Morin E."/>
            <person name="Murat C."/>
            <person name="Sun H."/>
            <person name="Tunlid A."/>
            <person name="Henrissat B."/>
            <person name="Grigoriev I.V."/>
            <person name="Hibbett D.S."/>
            <person name="Martin F."/>
            <person name="Nordberg H.P."/>
            <person name="Cantor M.N."/>
            <person name="Hua S.X."/>
        </authorList>
    </citation>
    <scope>NUCLEOTIDE SEQUENCE [LARGE SCALE GENOMIC DNA]</scope>
    <source>
        <strain evidence="1 2">MUT 4182</strain>
    </source>
</reference>
<dbReference type="OrthoDB" id="10511410at2759"/>